<gene>
    <name evidence="2" type="ORF">NQ314_003751</name>
</gene>
<feature type="domain" description="PiggyBac transposable element-derived protein" evidence="1">
    <location>
        <begin position="1"/>
        <end position="125"/>
    </location>
</feature>
<dbReference type="PANTHER" id="PTHR46599:SF3">
    <property type="entry name" value="PIGGYBAC TRANSPOSABLE ELEMENT-DERIVED PROTEIN 4"/>
    <property type="match status" value="1"/>
</dbReference>
<reference evidence="2" key="1">
    <citation type="journal article" date="2023" name="Insect Mol. Biol.">
        <title>Genome sequencing provides insights into the evolution of gene families encoding plant cell wall-degrading enzymes in longhorned beetles.</title>
        <authorList>
            <person name="Shin N.R."/>
            <person name="Okamura Y."/>
            <person name="Kirsch R."/>
            <person name="Pauchet Y."/>
        </authorList>
    </citation>
    <scope>NUCLEOTIDE SEQUENCE</scope>
    <source>
        <strain evidence="2">RBIC_L_NR</strain>
    </source>
</reference>
<evidence type="ECO:0000259" key="1">
    <source>
        <dbReference type="Pfam" id="PF13843"/>
    </source>
</evidence>
<evidence type="ECO:0000313" key="3">
    <source>
        <dbReference type="Proteomes" id="UP001162156"/>
    </source>
</evidence>
<organism evidence="2 3">
    <name type="scientific">Rhamnusium bicolor</name>
    <dbReference type="NCBI Taxonomy" id="1586634"/>
    <lineage>
        <taxon>Eukaryota</taxon>
        <taxon>Metazoa</taxon>
        <taxon>Ecdysozoa</taxon>
        <taxon>Arthropoda</taxon>
        <taxon>Hexapoda</taxon>
        <taxon>Insecta</taxon>
        <taxon>Pterygota</taxon>
        <taxon>Neoptera</taxon>
        <taxon>Endopterygota</taxon>
        <taxon>Coleoptera</taxon>
        <taxon>Polyphaga</taxon>
        <taxon>Cucujiformia</taxon>
        <taxon>Chrysomeloidea</taxon>
        <taxon>Cerambycidae</taxon>
        <taxon>Lepturinae</taxon>
        <taxon>Rhagiini</taxon>
        <taxon>Rhamnusium</taxon>
    </lineage>
</organism>
<dbReference type="InterPro" id="IPR029526">
    <property type="entry name" value="PGBD"/>
</dbReference>
<dbReference type="PANTHER" id="PTHR46599">
    <property type="entry name" value="PIGGYBAC TRANSPOSABLE ELEMENT-DERIVED PROTEIN 4"/>
    <property type="match status" value="1"/>
</dbReference>
<name>A0AAV8ZMY5_9CUCU</name>
<comment type="caution">
    <text evidence="2">The sequence shown here is derived from an EMBL/GenBank/DDBJ whole genome shotgun (WGS) entry which is preliminary data.</text>
</comment>
<accession>A0AAV8ZMY5</accession>
<dbReference type="Proteomes" id="UP001162156">
    <property type="component" value="Unassembled WGS sequence"/>
</dbReference>
<keyword evidence="3" id="KW-1185">Reference proteome</keyword>
<dbReference type="EMBL" id="JANEYF010001086">
    <property type="protein sequence ID" value="KAJ8966082.1"/>
    <property type="molecule type" value="Genomic_DNA"/>
</dbReference>
<evidence type="ECO:0000313" key="2">
    <source>
        <dbReference type="EMBL" id="KAJ8966082.1"/>
    </source>
</evidence>
<sequence>MRYHKLPSYKNYWSCSDDLGVPIVRRVMPRSRFEQFLQYLHINDNSTIPADTKYKIYKIRPYVKALNEQFDMLNNGTTVLSVDESMIIFKGKSSLKQYNPKKPIKRIYKLWYIADQKGYVKKFEYTKAKMS</sequence>
<protein>
    <recommendedName>
        <fullName evidence="1">PiggyBac transposable element-derived protein domain-containing protein</fullName>
    </recommendedName>
</protein>
<dbReference type="AlphaFoldDB" id="A0AAV8ZMY5"/>
<proteinExistence type="predicted"/>
<dbReference type="Pfam" id="PF13843">
    <property type="entry name" value="DDE_Tnp_1_7"/>
    <property type="match status" value="1"/>
</dbReference>